<dbReference type="AlphaFoldDB" id="A0A1I3S2X6"/>
<dbReference type="OrthoDB" id="1312899at2"/>
<dbReference type="InterPro" id="IPR046661">
    <property type="entry name" value="DUF6770"/>
</dbReference>
<dbReference type="RefSeq" id="WP_090679366.1">
    <property type="nucleotide sequence ID" value="NZ_FORU01000009.1"/>
</dbReference>
<feature type="signal peptide" evidence="1">
    <location>
        <begin position="1"/>
        <end position="18"/>
    </location>
</feature>
<name>A0A1I3S2X6_9FLAO</name>
<proteinExistence type="predicted"/>
<sequence>MKKTLLFLLLLFSAVMHSQIVELQKLSNGELVQGQPLFNKTQDDVYGYLFIFKKDKLDKKEFLYEYTLLDKNLNKVLSGDFTEILGNYGKSIDVNGIYREGFISFKIDEMYSEYTAKIRSRYRVLDIKANSLSDAFVLDENLDKVYNEEPKSARKSTVFTFWPNSFGYSLTTPVENNIDRGLFAMTPNTMLDAGARERGIYYFNEQLDPVWSLDYNEDATKKKYEEISFLNNKNHSDILVGRRYYNGSKNENLREKGELFNTFLFLNKDSGELINEFSPYGLKQANGIEAKDISTINVYMNSNERVVFLDRIMNTKGKKFVFDEEKITGFSKSEYEISTGKEISRNFFTWDKLSKHLSIDEYGYIKEKGEPNSYLYFHDAILKSNGNIIFVTEQYRTLSGTIMVAGSQGVKINDMILFEVDKNMDLVQYKRVAKDSKNIRNGVKMQGTSADYFGAFDYSGYQDLGDDNYIFFYFNKQRSGEGGRKQRVLGIISSLDGVLKEQKLPLKSKDGSELSIAAAKKGYILIMEKFKDRKKGVEMRLEKVN</sequence>
<evidence type="ECO:0000256" key="1">
    <source>
        <dbReference type="SAM" id="SignalP"/>
    </source>
</evidence>
<feature type="chain" id="PRO_5017368297" description="WG containing repeat-containing protein" evidence="1">
    <location>
        <begin position="19"/>
        <end position="545"/>
    </location>
</feature>
<protein>
    <recommendedName>
        <fullName evidence="4">WG containing repeat-containing protein</fullName>
    </recommendedName>
</protein>
<keyword evidence="1" id="KW-0732">Signal</keyword>
<evidence type="ECO:0000313" key="3">
    <source>
        <dbReference type="Proteomes" id="UP000243887"/>
    </source>
</evidence>
<evidence type="ECO:0000313" key="2">
    <source>
        <dbReference type="EMBL" id="SFJ51911.1"/>
    </source>
</evidence>
<reference evidence="3" key="1">
    <citation type="submission" date="2016-10" db="EMBL/GenBank/DDBJ databases">
        <authorList>
            <person name="Varghese N."/>
            <person name="Submissions S."/>
        </authorList>
    </citation>
    <scope>NUCLEOTIDE SEQUENCE [LARGE SCALE GENOMIC DNA]</scope>
    <source>
        <strain evidence="3">DSM 26542</strain>
    </source>
</reference>
<keyword evidence="3" id="KW-1185">Reference proteome</keyword>
<evidence type="ECO:0008006" key="4">
    <source>
        <dbReference type="Google" id="ProtNLM"/>
    </source>
</evidence>
<gene>
    <name evidence="2" type="ORF">SAMN04487893_10970</name>
</gene>
<dbReference type="Pfam" id="PF20559">
    <property type="entry name" value="DUF6770"/>
    <property type="match status" value="1"/>
</dbReference>
<accession>A0A1I3S2X6</accession>
<dbReference type="Proteomes" id="UP000243887">
    <property type="component" value="Unassembled WGS sequence"/>
</dbReference>
<dbReference type="EMBL" id="FORU01000009">
    <property type="protein sequence ID" value="SFJ51911.1"/>
    <property type="molecule type" value="Genomic_DNA"/>
</dbReference>
<organism evidence="2 3">
    <name type="scientific">Myroides guanonis</name>
    <dbReference type="NCBI Taxonomy" id="1150112"/>
    <lineage>
        <taxon>Bacteria</taxon>
        <taxon>Pseudomonadati</taxon>
        <taxon>Bacteroidota</taxon>
        <taxon>Flavobacteriia</taxon>
        <taxon>Flavobacteriales</taxon>
        <taxon>Flavobacteriaceae</taxon>
        <taxon>Myroides</taxon>
    </lineage>
</organism>